<organism evidence="1 2">
    <name type="scientific">Pseudoprevotella muciniphila</name>
    <dbReference type="NCBI Taxonomy" id="2133944"/>
    <lineage>
        <taxon>Bacteria</taxon>
        <taxon>Pseudomonadati</taxon>
        <taxon>Bacteroidota</taxon>
        <taxon>Bacteroidia</taxon>
        <taxon>Bacteroidales</taxon>
        <taxon>Prevotellaceae</taxon>
        <taxon>Pseudoprevotella</taxon>
    </lineage>
</organism>
<dbReference type="RefSeq" id="WP_111897728.1">
    <property type="nucleotide sequence ID" value="NZ_CP033459.1"/>
</dbReference>
<gene>
    <name evidence="1" type="ORF">C7Y71_002015</name>
</gene>
<reference evidence="1 2" key="1">
    <citation type="submission" date="2018-11" db="EMBL/GenBank/DDBJ databases">
        <authorList>
            <person name="Na S.W."/>
            <person name="Baik M."/>
        </authorList>
    </citation>
    <scope>NUCLEOTIDE SEQUENCE [LARGE SCALE GENOMIC DNA]</scope>
    <source>
        <strain evidence="1 2">E39</strain>
    </source>
</reference>
<dbReference type="KEGG" id="alq:C7Y71_002015"/>
<dbReference type="AlphaFoldDB" id="A0A5P8E4P7"/>
<evidence type="ECO:0000313" key="1">
    <source>
        <dbReference type="EMBL" id="QFQ11896.1"/>
    </source>
</evidence>
<keyword evidence="2" id="KW-1185">Reference proteome</keyword>
<dbReference type="OrthoDB" id="2210247at2"/>
<protein>
    <submittedName>
        <fullName evidence="1">Winged helix DNA-binding domain-containing protein</fullName>
    </submittedName>
</protein>
<accession>A0A5P8E4P7</accession>
<name>A0A5P8E4P7_9BACT</name>
<dbReference type="PANTHER" id="PTHR38479">
    <property type="entry name" value="LMO0824 PROTEIN"/>
    <property type="match status" value="1"/>
</dbReference>
<dbReference type="Pfam" id="PF06224">
    <property type="entry name" value="AlkZ-like"/>
    <property type="match status" value="1"/>
</dbReference>
<evidence type="ECO:0000313" key="2">
    <source>
        <dbReference type="Proteomes" id="UP000249375"/>
    </source>
</evidence>
<proteinExistence type="predicted"/>
<dbReference type="InterPro" id="IPR009351">
    <property type="entry name" value="AlkZ-like"/>
</dbReference>
<dbReference type="GO" id="GO:0003677">
    <property type="term" value="F:DNA binding"/>
    <property type="evidence" value="ECO:0007669"/>
    <property type="project" value="UniProtKB-KW"/>
</dbReference>
<sequence>MNPIAIRLLNQQLAAPQLDSPADLVSHMGAIQAQDYRMMRWAVAMRTRNPSHKVFKAAFDSGQIIRLHLMRGTWQLIASVDYWHFLRLCAPKAIAVTKGWMSSNKINISDEEEIKVRSILESTAGDTAGVTKEDFVQALKEKDIRMDSHRLSYHIRMAEMSGSICSGYLHPTKATYTLSDNKVKKPTVYDRDDTLMHFTRKYFQSRQPATLEDFLWWSGLNVRDCKRGIELLGNEIHKEIWQGREFYLTENCRTRGFRKGKYLLIPPYDEYLIGYKSRDVVLPQEYQHHAHNKNGIFKPIVALNGTVCGNWAPFGKNPRAVFFNNEDTPDAVQQAWKMYEKYKNRCYD</sequence>
<dbReference type="Proteomes" id="UP000249375">
    <property type="component" value="Chromosome"/>
</dbReference>
<dbReference type="EMBL" id="CP033459">
    <property type="protein sequence ID" value="QFQ11896.1"/>
    <property type="molecule type" value="Genomic_DNA"/>
</dbReference>
<keyword evidence="1" id="KW-0238">DNA-binding</keyword>
<dbReference type="PANTHER" id="PTHR38479:SF2">
    <property type="entry name" value="WINGED HELIX DNA-BINDING DOMAIN-CONTAINING PROTEIN"/>
    <property type="match status" value="1"/>
</dbReference>